<name>A0A364NQD8_9GAMM</name>
<accession>A0A364NQD8</accession>
<dbReference type="Proteomes" id="UP000250744">
    <property type="component" value="Unassembled WGS sequence"/>
</dbReference>
<gene>
    <name evidence="1" type="ORF">DN062_04595</name>
</gene>
<keyword evidence="2" id="KW-1185">Reference proteome</keyword>
<sequence length="279" mass="30743">MGLAAAMQRTRPDLQLAVISPLSFRENLQAWLFKHYSRSEALQDTPSVLIGAGHRTHLTLLALKSYFHIPAIVLMTPSLPLSWFDLCLIPEHDTPQSKPNILVTQGALNRMQPSTKLTATGMLLIGGPSKHHGWDEALILAQIQTLVSDSTIEWVLTSSRRTPATTELALKALYGDRFKSCHDVSADWLPSLLSATQVCWVTEDSVSMVYEALTAGCAVGTLSVPKKTENRLTLGLQKLEEKGIITPFEQWSGGDLPLPSVQFNEAERCANMILSRGWI</sequence>
<organism evidence="1 2">
    <name type="scientific">Nitrincola tibetensis</name>
    <dbReference type="NCBI Taxonomy" id="2219697"/>
    <lineage>
        <taxon>Bacteria</taxon>
        <taxon>Pseudomonadati</taxon>
        <taxon>Pseudomonadota</taxon>
        <taxon>Gammaproteobacteria</taxon>
        <taxon>Oceanospirillales</taxon>
        <taxon>Oceanospirillaceae</taxon>
        <taxon>Nitrincola</taxon>
    </lineage>
</organism>
<protein>
    <recommendedName>
        <fullName evidence="3">Nucleoside-diphosphate sugar epimerase</fullName>
    </recommendedName>
</protein>
<comment type="caution">
    <text evidence="1">The sequence shown here is derived from an EMBL/GenBank/DDBJ whole genome shotgun (WGS) entry which is preliminary data.</text>
</comment>
<proteinExistence type="predicted"/>
<dbReference type="Pfam" id="PF06258">
    <property type="entry name" value="Mito_fiss_Elm1"/>
    <property type="match status" value="1"/>
</dbReference>
<evidence type="ECO:0000313" key="2">
    <source>
        <dbReference type="Proteomes" id="UP000250744"/>
    </source>
</evidence>
<dbReference type="EMBL" id="QKRX01000003">
    <property type="protein sequence ID" value="RAU19107.1"/>
    <property type="molecule type" value="Genomic_DNA"/>
</dbReference>
<evidence type="ECO:0000313" key="1">
    <source>
        <dbReference type="EMBL" id="RAU19107.1"/>
    </source>
</evidence>
<dbReference type="InterPro" id="IPR009367">
    <property type="entry name" value="Elm1-like"/>
</dbReference>
<dbReference type="OrthoDB" id="1865at2"/>
<evidence type="ECO:0008006" key="3">
    <source>
        <dbReference type="Google" id="ProtNLM"/>
    </source>
</evidence>
<reference evidence="1 2" key="1">
    <citation type="submission" date="2018-06" db="EMBL/GenBank/DDBJ databases">
        <title>Nitrincola tibetense sp. nov., isolated from Lake XuguoCo on Tibetan Plateau.</title>
        <authorList>
            <person name="Xing P."/>
        </authorList>
    </citation>
    <scope>NUCLEOTIDE SEQUENCE [LARGE SCALE GENOMIC DNA]</scope>
    <source>
        <strain evidence="2">xg18</strain>
    </source>
</reference>
<dbReference type="AlphaFoldDB" id="A0A364NQD8"/>